<dbReference type="AlphaFoldDB" id="A0A250VDW5"/>
<evidence type="ECO:0000313" key="2">
    <source>
        <dbReference type="Proteomes" id="UP000217446"/>
    </source>
</evidence>
<dbReference type="EMBL" id="BDQI01000007">
    <property type="protein sequence ID" value="GAX52388.1"/>
    <property type="molecule type" value="Genomic_DNA"/>
</dbReference>
<gene>
    <name evidence="1" type="ORF">SO3561_03902</name>
</gene>
<sequence>MCVRLLWDLMVDDMTHLRVTALMADGQTVQVTAITAWPEPWITLEPGKGESEDEIRNGLAETLRAYLAENGGRVLVLRGPDSMIVCPAGKIPLFRVR</sequence>
<reference evidence="2" key="1">
    <citation type="submission" date="2017-05" db="EMBL/GenBank/DDBJ databases">
        <title>Streptomyces olivochromogenes NBRC 3561 whole genome shotgun sequence.</title>
        <authorList>
            <person name="Dohra H."/>
            <person name="Kodani S."/>
        </authorList>
    </citation>
    <scope>NUCLEOTIDE SEQUENCE [LARGE SCALE GENOMIC DNA]</scope>
    <source>
        <strain evidence="2">NBRC 3561</strain>
    </source>
</reference>
<comment type="caution">
    <text evidence="1">The sequence shown here is derived from an EMBL/GenBank/DDBJ whole genome shotgun (WGS) entry which is preliminary data.</text>
</comment>
<evidence type="ECO:0000313" key="1">
    <source>
        <dbReference type="EMBL" id="GAX52388.1"/>
    </source>
</evidence>
<protein>
    <submittedName>
        <fullName evidence="1">Uncharacterized protein</fullName>
    </submittedName>
</protein>
<name>A0A250VDW5_STROL</name>
<organism evidence="1 2">
    <name type="scientific">Streptomyces olivochromogenes</name>
    <dbReference type="NCBI Taxonomy" id="1963"/>
    <lineage>
        <taxon>Bacteria</taxon>
        <taxon>Bacillati</taxon>
        <taxon>Actinomycetota</taxon>
        <taxon>Actinomycetes</taxon>
        <taxon>Kitasatosporales</taxon>
        <taxon>Streptomycetaceae</taxon>
        <taxon>Streptomyces</taxon>
    </lineage>
</organism>
<dbReference type="Proteomes" id="UP000217446">
    <property type="component" value="Unassembled WGS sequence"/>
</dbReference>
<accession>A0A250VDW5</accession>
<proteinExistence type="predicted"/>
<keyword evidence="2" id="KW-1185">Reference proteome</keyword>